<dbReference type="Proteomes" id="UP001595685">
    <property type="component" value="Unassembled WGS sequence"/>
</dbReference>
<gene>
    <name evidence="1" type="ORF">ACFOLH_11035</name>
</gene>
<comment type="caution">
    <text evidence="1">The sequence shown here is derived from an EMBL/GenBank/DDBJ whole genome shotgun (WGS) entry which is preliminary data.</text>
</comment>
<evidence type="ECO:0008006" key="3">
    <source>
        <dbReference type="Google" id="ProtNLM"/>
    </source>
</evidence>
<reference evidence="2" key="1">
    <citation type="journal article" date="2019" name="Int. J. Syst. Evol. Microbiol.">
        <title>The Global Catalogue of Microorganisms (GCM) 10K type strain sequencing project: providing services to taxonomists for standard genome sequencing and annotation.</title>
        <authorList>
            <consortium name="The Broad Institute Genomics Platform"/>
            <consortium name="The Broad Institute Genome Sequencing Center for Infectious Disease"/>
            <person name="Wu L."/>
            <person name="Ma J."/>
        </authorList>
    </citation>
    <scope>NUCLEOTIDE SEQUENCE [LARGE SCALE GENOMIC DNA]</scope>
    <source>
        <strain evidence="2">NCAIM B.02333</strain>
    </source>
</reference>
<evidence type="ECO:0000313" key="1">
    <source>
        <dbReference type="EMBL" id="MFC3688876.1"/>
    </source>
</evidence>
<sequence length="115" mass="12418">MTETAPVDWVPAECSLPTQQHPLRVAELDELLSHATALDRVGPTVLTVRLDAAPGTEELVRDLVRRETGCCSFFTFSLDRVEPATLLLTVSVPPTQVQVLDGIAARAGQLPRTTA</sequence>
<dbReference type="EMBL" id="JBHRWW010000006">
    <property type="protein sequence ID" value="MFC3688876.1"/>
    <property type="molecule type" value="Genomic_DNA"/>
</dbReference>
<keyword evidence="2" id="KW-1185">Reference proteome</keyword>
<proteinExistence type="predicted"/>
<dbReference type="RefSeq" id="WP_340288096.1">
    <property type="nucleotide sequence ID" value="NZ_JBBEOI010000001.1"/>
</dbReference>
<name>A0ABV7WJX9_9MICO</name>
<accession>A0ABV7WJX9</accession>
<evidence type="ECO:0000313" key="2">
    <source>
        <dbReference type="Proteomes" id="UP001595685"/>
    </source>
</evidence>
<organism evidence="1 2">
    <name type="scientific">Aquipuribacter hungaricus</name>
    <dbReference type="NCBI Taxonomy" id="545624"/>
    <lineage>
        <taxon>Bacteria</taxon>
        <taxon>Bacillati</taxon>
        <taxon>Actinomycetota</taxon>
        <taxon>Actinomycetes</taxon>
        <taxon>Micrococcales</taxon>
        <taxon>Intrasporangiaceae</taxon>
        <taxon>Aquipuribacter</taxon>
    </lineage>
</organism>
<protein>
    <recommendedName>
        <fullName evidence="3">Arsenate reductase</fullName>
    </recommendedName>
</protein>